<accession>A0A5B7I7N0</accession>
<reference evidence="2 3" key="1">
    <citation type="submission" date="2019-05" db="EMBL/GenBank/DDBJ databases">
        <title>Another draft genome of Portunus trituberculatus and its Hox gene families provides insights of decapod evolution.</title>
        <authorList>
            <person name="Jeong J.-H."/>
            <person name="Song I."/>
            <person name="Kim S."/>
            <person name="Choi T."/>
            <person name="Kim D."/>
            <person name="Ryu S."/>
            <person name="Kim W."/>
        </authorList>
    </citation>
    <scope>NUCLEOTIDE SEQUENCE [LARGE SCALE GENOMIC DNA]</scope>
    <source>
        <tissue evidence="2">Muscle</tissue>
    </source>
</reference>
<comment type="caution">
    <text evidence="2">The sequence shown here is derived from an EMBL/GenBank/DDBJ whole genome shotgun (WGS) entry which is preliminary data.</text>
</comment>
<protein>
    <submittedName>
        <fullName evidence="2">Uncharacterized protein</fullName>
    </submittedName>
</protein>
<evidence type="ECO:0000256" key="1">
    <source>
        <dbReference type="SAM" id="MobiDB-lite"/>
    </source>
</evidence>
<dbReference type="EMBL" id="VSRR010047647">
    <property type="protein sequence ID" value="MPC78125.1"/>
    <property type="molecule type" value="Genomic_DNA"/>
</dbReference>
<keyword evidence="3" id="KW-1185">Reference proteome</keyword>
<evidence type="ECO:0000313" key="3">
    <source>
        <dbReference type="Proteomes" id="UP000324222"/>
    </source>
</evidence>
<dbReference type="AlphaFoldDB" id="A0A5B7I7N0"/>
<gene>
    <name evidence="2" type="ORF">E2C01_072605</name>
</gene>
<proteinExistence type="predicted"/>
<dbReference type="Proteomes" id="UP000324222">
    <property type="component" value="Unassembled WGS sequence"/>
</dbReference>
<name>A0A5B7I7N0_PORTR</name>
<evidence type="ECO:0000313" key="2">
    <source>
        <dbReference type="EMBL" id="MPC78125.1"/>
    </source>
</evidence>
<organism evidence="2 3">
    <name type="scientific">Portunus trituberculatus</name>
    <name type="common">Swimming crab</name>
    <name type="synonym">Neptunus trituberculatus</name>
    <dbReference type="NCBI Taxonomy" id="210409"/>
    <lineage>
        <taxon>Eukaryota</taxon>
        <taxon>Metazoa</taxon>
        <taxon>Ecdysozoa</taxon>
        <taxon>Arthropoda</taxon>
        <taxon>Crustacea</taxon>
        <taxon>Multicrustacea</taxon>
        <taxon>Malacostraca</taxon>
        <taxon>Eumalacostraca</taxon>
        <taxon>Eucarida</taxon>
        <taxon>Decapoda</taxon>
        <taxon>Pleocyemata</taxon>
        <taxon>Brachyura</taxon>
        <taxon>Eubrachyura</taxon>
        <taxon>Portunoidea</taxon>
        <taxon>Portunidae</taxon>
        <taxon>Portuninae</taxon>
        <taxon>Portunus</taxon>
    </lineage>
</organism>
<feature type="region of interest" description="Disordered" evidence="1">
    <location>
        <begin position="1"/>
        <end position="42"/>
    </location>
</feature>
<sequence>MGQKEGYDGYDVPSSSQDLFGTSLDIAGPMDMNMEGPPPTPGVKFHLQTPMKVDVLHFVCPSCTEILSTVTTAICSRRKLTCTDCRERRSKKKSCSVTQARLKPGLTP</sequence>